<dbReference type="GO" id="GO:0003824">
    <property type="term" value="F:catalytic activity"/>
    <property type="evidence" value="ECO:0007669"/>
    <property type="project" value="InterPro"/>
</dbReference>
<dbReference type="EMBL" id="PJEO01000014">
    <property type="protein sequence ID" value="PKQ46351.1"/>
    <property type="molecule type" value="Genomic_DNA"/>
</dbReference>
<reference evidence="2 3" key="1">
    <citation type="submission" date="2017-12" db="EMBL/GenBank/DDBJ databases">
        <title>Confluentibacter flavum sp. nov., isolated from the saline lake.</title>
        <authorList>
            <person name="Yu L."/>
        </authorList>
    </citation>
    <scope>NUCLEOTIDE SEQUENCE [LARGE SCALE GENOMIC DNA]</scope>
    <source>
        <strain evidence="2 3">3B</strain>
    </source>
</reference>
<dbReference type="InterPro" id="IPR035994">
    <property type="entry name" value="Nucleoside_phosphorylase_sf"/>
</dbReference>
<evidence type="ECO:0000313" key="3">
    <source>
        <dbReference type="Proteomes" id="UP000233435"/>
    </source>
</evidence>
<dbReference type="Proteomes" id="UP000233435">
    <property type="component" value="Unassembled WGS sequence"/>
</dbReference>
<protein>
    <recommendedName>
        <fullName evidence="1">Nucleoside phosphorylase domain-containing protein</fullName>
    </recommendedName>
</protein>
<evidence type="ECO:0000259" key="1">
    <source>
        <dbReference type="Pfam" id="PF01048"/>
    </source>
</evidence>
<comment type="caution">
    <text evidence="2">The sequence shown here is derived from an EMBL/GenBank/DDBJ whole genome shotgun (WGS) entry which is preliminary data.</text>
</comment>
<feature type="domain" description="Nucleoside phosphorylase" evidence="1">
    <location>
        <begin position="76"/>
        <end position="230"/>
    </location>
</feature>
<dbReference type="GO" id="GO:0009116">
    <property type="term" value="P:nucleoside metabolic process"/>
    <property type="evidence" value="ECO:0007669"/>
    <property type="project" value="InterPro"/>
</dbReference>
<dbReference type="AlphaFoldDB" id="A0A2N3HN23"/>
<sequence>MEFTELKRNKEFYKEKSILDILDIVAWKKSNKNYNFETLPKTAILSLSRFLLSKKQRIFSKKLKGLFGQNYILDENYVYCSEFGNGAPAIIGLMEELRAFGVENFIFIGLAGLLKDEVEEKVFIINNAFSTTGSSYLYSDKDSFQPKKEKWFEFFVKELNYKKSICWSTDAPFRETKTLLTYFKGKNVTHVDMECASIYAFAEFYKLNALCIVVSADSISNLTWNQPKNKSEINLVLKKTIEKIIATKYEA</sequence>
<organism evidence="2 3">
    <name type="scientific">Confluentibacter flavum</name>
    <dbReference type="NCBI Taxonomy" id="1909700"/>
    <lineage>
        <taxon>Bacteria</taxon>
        <taxon>Pseudomonadati</taxon>
        <taxon>Bacteroidota</taxon>
        <taxon>Flavobacteriia</taxon>
        <taxon>Flavobacteriales</taxon>
        <taxon>Flavobacteriaceae</taxon>
        <taxon>Confluentibacter</taxon>
    </lineage>
</organism>
<accession>A0A2N3HN23</accession>
<dbReference type="Gene3D" id="3.40.50.1580">
    <property type="entry name" value="Nucleoside phosphorylase domain"/>
    <property type="match status" value="1"/>
</dbReference>
<dbReference type="RefSeq" id="WP_106658628.1">
    <property type="nucleotide sequence ID" value="NZ_PJEO01000014.1"/>
</dbReference>
<evidence type="ECO:0000313" key="2">
    <source>
        <dbReference type="EMBL" id="PKQ46351.1"/>
    </source>
</evidence>
<dbReference type="SUPFAM" id="SSF53167">
    <property type="entry name" value="Purine and uridine phosphorylases"/>
    <property type="match status" value="1"/>
</dbReference>
<name>A0A2N3HN23_9FLAO</name>
<dbReference type="InterPro" id="IPR000845">
    <property type="entry name" value="Nucleoside_phosphorylase_d"/>
</dbReference>
<gene>
    <name evidence="2" type="ORF">CSW08_04100</name>
</gene>
<proteinExistence type="predicted"/>
<keyword evidence="3" id="KW-1185">Reference proteome</keyword>
<dbReference type="Pfam" id="PF01048">
    <property type="entry name" value="PNP_UDP_1"/>
    <property type="match status" value="1"/>
</dbReference>
<dbReference type="OrthoDB" id="7945729at2"/>